<dbReference type="EMBL" id="GL732561">
    <property type="protein sequence ID" value="EFX77604.1"/>
    <property type="molecule type" value="Genomic_DNA"/>
</dbReference>
<feature type="compositionally biased region" description="Polar residues" evidence="2">
    <location>
        <begin position="1981"/>
        <end position="2001"/>
    </location>
</feature>
<feature type="domain" description="FH2" evidence="4">
    <location>
        <begin position="474"/>
        <end position="892"/>
    </location>
</feature>
<feature type="compositionally biased region" description="Basic and acidic residues" evidence="2">
    <location>
        <begin position="1584"/>
        <end position="1607"/>
    </location>
</feature>
<feature type="compositionally biased region" description="Basic and acidic residues" evidence="2">
    <location>
        <begin position="874"/>
        <end position="895"/>
    </location>
</feature>
<feature type="domain" description="GBD/FH3" evidence="3">
    <location>
        <begin position="1"/>
        <end position="347"/>
    </location>
</feature>
<dbReference type="Proteomes" id="UP000000305">
    <property type="component" value="Unassembled WGS sequence"/>
</dbReference>
<organism evidence="5 6">
    <name type="scientific">Daphnia pulex</name>
    <name type="common">Water flea</name>
    <dbReference type="NCBI Taxonomy" id="6669"/>
    <lineage>
        <taxon>Eukaryota</taxon>
        <taxon>Metazoa</taxon>
        <taxon>Ecdysozoa</taxon>
        <taxon>Arthropoda</taxon>
        <taxon>Crustacea</taxon>
        <taxon>Branchiopoda</taxon>
        <taxon>Diplostraca</taxon>
        <taxon>Cladocera</taxon>
        <taxon>Anomopoda</taxon>
        <taxon>Daphniidae</taxon>
        <taxon>Daphnia</taxon>
    </lineage>
</organism>
<dbReference type="SMART" id="SM01139">
    <property type="entry name" value="Drf_FH3"/>
    <property type="match status" value="1"/>
</dbReference>
<dbReference type="HOGENOM" id="CLU_001578_0_0_1"/>
<feature type="region of interest" description="Disordered" evidence="2">
    <location>
        <begin position="1403"/>
        <end position="2001"/>
    </location>
</feature>
<feature type="compositionally biased region" description="Low complexity" evidence="2">
    <location>
        <begin position="1928"/>
        <end position="1937"/>
    </location>
</feature>
<feature type="region of interest" description="Disordered" evidence="2">
    <location>
        <begin position="534"/>
        <end position="572"/>
    </location>
</feature>
<dbReference type="eggNOG" id="KOG1922">
    <property type="taxonomic scope" value="Eukaryota"/>
</dbReference>
<gene>
    <name evidence="5" type="ORF">DAPPUDRAFT_105824</name>
</gene>
<evidence type="ECO:0008006" key="7">
    <source>
        <dbReference type="Google" id="ProtNLM"/>
    </source>
</evidence>
<feature type="compositionally biased region" description="Basic and acidic residues" evidence="2">
    <location>
        <begin position="562"/>
        <end position="571"/>
    </location>
</feature>
<feature type="compositionally biased region" description="Low complexity" evidence="2">
    <location>
        <begin position="1343"/>
        <end position="1354"/>
    </location>
</feature>
<feature type="compositionally biased region" description="Low complexity" evidence="2">
    <location>
        <begin position="1490"/>
        <end position="1514"/>
    </location>
</feature>
<accession>E9GRX2</accession>
<evidence type="ECO:0000313" key="6">
    <source>
        <dbReference type="Proteomes" id="UP000000305"/>
    </source>
</evidence>
<feature type="compositionally biased region" description="Basic and acidic residues" evidence="2">
    <location>
        <begin position="1803"/>
        <end position="1825"/>
    </location>
</feature>
<feature type="coiled-coil region" evidence="1">
    <location>
        <begin position="777"/>
        <end position="835"/>
    </location>
</feature>
<dbReference type="InterPro" id="IPR016024">
    <property type="entry name" value="ARM-type_fold"/>
</dbReference>
<protein>
    <recommendedName>
        <fullName evidence="7">Inverted formin-2</fullName>
    </recommendedName>
</protein>
<dbReference type="STRING" id="6669.E9GRX2"/>
<feature type="compositionally biased region" description="Low complexity" evidence="2">
    <location>
        <begin position="1880"/>
        <end position="1894"/>
    </location>
</feature>
<dbReference type="PROSITE" id="PS51444">
    <property type="entry name" value="FH2"/>
    <property type="match status" value="1"/>
</dbReference>
<dbReference type="Pfam" id="PF06367">
    <property type="entry name" value="Drf_FH3"/>
    <property type="match status" value="1"/>
</dbReference>
<dbReference type="KEGG" id="dpx:DAPPUDRAFT_105824"/>
<feature type="compositionally biased region" description="Basic and acidic residues" evidence="2">
    <location>
        <begin position="1710"/>
        <end position="1726"/>
    </location>
</feature>
<dbReference type="PROSITE" id="PS51232">
    <property type="entry name" value="GBD_FH3"/>
    <property type="match status" value="1"/>
</dbReference>
<feature type="compositionally biased region" description="Polar residues" evidence="2">
    <location>
        <begin position="1776"/>
        <end position="1793"/>
    </location>
</feature>
<feature type="compositionally biased region" description="Low complexity" evidence="2">
    <location>
        <begin position="9"/>
        <end position="18"/>
    </location>
</feature>
<feature type="compositionally biased region" description="Basic and acidic residues" evidence="2">
    <location>
        <begin position="1753"/>
        <end position="1763"/>
    </location>
</feature>
<dbReference type="Gene3D" id="1.10.238.150">
    <property type="entry name" value="Formin, FH3 diaphanous domain"/>
    <property type="match status" value="1"/>
</dbReference>
<feature type="compositionally biased region" description="Polar residues" evidence="2">
    <location>
        <begin position="1847"/>
        <end position="1856"/>
    </location>
</feature>
<dbReference type="OrthoDB" id="26518at2759"/>
<proteinExistence type="predicted"/>
<feature type="compositionally biased region" description="Low complexity" evidence="2">
    <location>
        <begin position="1424"/>
        <end position="1436"/>
    </location>
</feature>
<dbReference type="SMART" id="SM01140">
    <property type="entry name" value="Drf_GBD"/>
    <property type="match status" value="1"/>
</dbReference>
<dbReference type="PANTHER" id="PTHR46345:SF8">
    <property type="entry name" value="FORMIN 3, ISOFORM B"/>
    <property type="match status" value="1"/>
</dbReference>
<keyword evidence="6" id="KW-1185">Reference proteome</keyword>
<dbReference type="GO" id="GO:0030036">
    <property type="term" value="P:actin cytoskeleton organization"/>
    <property type="evidence" value="ECO:0007669"/>
    <property type="project" value="InterPro"/>
</dbReference>
<feature type="compositionally biased region" description="Polar residues" evidence="2">
    <location>
        <begin position="1403"/>
        <end position="1421"/>
    </location>
</feature>
<dbReference type="Gene3D" id="1.25.10.10">
    <property type="entry name" value="Leucine-rich Repeat Variant"/>
    <property type="match status" value="1"/>
</dbReference>
<feature type="compositionally biased region" description="Low complexity" evidence="2">
    <location>
        <begin position="1672"/>
        <end position="1698"/>
    </location>
</feature>
<evidence type="ECO:0000313" key="5">
    <source>
        <dbReference type="EMBL" id="EFX77604.1"/>
    </source>
</evidence>
<dbReference type="SMART" id="SM00498">
    <property type="entry name" value="FH2"/>
    <property type="match status" value="1"/>
</dbReference>
<dbReference type="PANTHER" id="PTHR46345">
    <property type="entry name" value="INVERTED FORMIN-2"/>
    <property type="match status" value="1"/>
</dbReference>
<feature type="compositionally biased region" description="Basic and acidic residues" evidence="2">
    <location>
        <begin position="1626"/>
        <end position="1646"/>
    </location>
</feature>
<feature type="region of interest" description="Disordered" evidence="2">
    <location>
        <begin position="1267"/>
        <end position="1297"/>
    </location>
</feature>
<dbReference type="GO" id="GO:0031267">
    <property type="term" value="F:small GTPase binding"/>
    <property type="evidence" value="ECO:0007669"/>
    <property type="project" value="InterPro"/>
</dbReference>
<dbReference type="FunCoup" id="E9GRX2">
    <property type="interactions" value="30"/>
</dbReference>
<feature type="compositionally biased region" description="Low complexity" evidence="2">
    <location>
        <begin position="1954"/>
        <end position="1964"/>
    </location>
</feature>
<dbReference type="InterPro" id="IPR014768">
    <property type="entry name" value="GBD/FH3_dom"/>
</dbReference>
<dbReference type="Pfam" id="PF02181">
    <property type="entry name" value="FH2"/>
    <property type="match status" value="1"/>
</dbReference>
<dbReference type="SUPFAM" id="SSF48371">
    <property type="entry name" value="ARM repeat"/>
    <property type="match status" value="1"/>
</dbReference>
<dbReference type="OMA" id="DSKTINW"/>
<feature type="region of interest" description="Disordered" evidence="2">
    <location>
        <begin position="963"/>
        <end position="1016"/>
    </location>
</feature>
<dbReference type="InterPro" id="IPR015425">
    <property type="entry name" value="FH2_Formin"/>
</dbReference>
<feature type="compositionally biased region" description="Polar residues" evidence="2">
    <location>
        <begin position="548"/>
        <end position="561"/>
    </location>
</feature>
<evidence type="ECO:0000256" key="1">
    <source>
        <dbReference type="SAM" id="Coils"/>
    </source>
</evidence>
<feature type="compositionally biased region" description="Polar residues" evidence="2">
    <location>
        <begin position="971"/>
        <end position="984"/>
    </location>
</feature>
<feature type="region of interest" description="Disordered" evidence="2">
    <location>
        <begin position="1"/>
        <end position="20"/>
    </location>
</feature>
<dbReference type="Gene3D" id="1.20.58.2220">
    <property type="entry name" value="Formin, FH2 domain"/>
    <property type="match status" value="1"/>
</dbReference>
<feature type="region of interest" description="Disordered" evidence="2">
    <location>
        <begin position="1316"/>
        <end position="1374"/>
    </location>
</feature>
<reference evidence="5 6" key="1">
    <citation type="journal article" date="2011" name="Science">
        <title>The ecoresponsive genome of Daphnia pulex.</title>
        <authorList>
            <person name="Colbourne J.K."/>
            <person name="Pfrender M.E."/>
            <person name="Gilbert D."/>
            <person name="Thomas W.K."/>
            <person name="Tucker A."/>
            <person name="Oakley T.H."/>
            <person name="Tokishita S."/>
            <person name="Aerts A."/>
            <person name="Arnold G.J."/>
            <person name="Basu M.K."/>
            <person name="Bauer D.J."/>
            <person name="Caceres C.E."/>
            <person name="Carmel L."/>
            <person name="Casola C."/>
            <person name="Choi J.H."/>
            <person name="Detter J.C."/>
            <person name="Dong Q."/>
            <person name="Dusheyko S."/>
            <person name="Eads B.D."/>
            <person name="Frohlich T."/>
            <person name="Geiler-Samerotte K.A."/>
            <person name="Gerlach D."/>
            <person name="Hatcher P."/>
            <person name="Jogdeo S."/>
            <person name="Krijgsveld J."/>
            <person name="Kriventseva E.V."/>
            <person name="Kultz D."/>
            <person name="Laforsch C."/>
            <person name="Lindquist E."/>
            <person name="Lopez J."/>
            <person name="Manak J.R."/>
            <person name="Muller J."/>
            <person name="Pangilinan J."/>
            <person name="Patwardhan R.P."/>
            <person name="Pitluck S."/>
            <person name="Pritham E.J."/>
            <person name="Rechtsteiner A."/>
            <person name="Rho M."/>
            <person name="Rogozin I.B."/>
            <person name="Sakarya O."/>
            <person name="Salamov A."/>
            <person name="Schaack S."/>
            <person name="Shapiro H."/>
            <person name="Shiga Y."/>
            <person name="Skalitzky C."/>
            <person name="Smith Z."/>
            <person name="Souvorov A."/>
            <person name="Sung W."/>
            <person name="Tang Z."/>
            <person name="Tsuchiya D."/>
            <person name="Tu H."/>
            <person name="Vos H."/>
            <person name="Wang M."/>
            <person name="Wolf Y.I."/>
            <person name="Yamagata H."/>
            <person name="Yamada T."/>
            <person name="Ye Y."/>
            <person name="Shaw J.R."/>
            <person name="Andrews J."/>
            <person name="Crease T.J."/>
            <person name="Tang H."/>
            <person name="Lucas S.M."/>
            <person name="Robertson H.M."/>
            <person name="Bork P."/>
            <person name="Koonin E.V."/>
            <person name="Zdobnov E.M."/>
            <person name="Grigoriev I.V."/>
            <person name="Lynch M."/>
            <person name="Boore J.L."/>
        </authorList>
    </citation>
    <scope>NUCLEOTIDE SEQUENCE [LARGE SCALE GENOMIC DNA]</scope>
</reference>
<dbReference type="SUPFAM" id="SSF101447">
    <property type="entry name" value="Formin homology 2 domain (FH2 domain)"/>
    <property type="match status" value="1"/>
</dbReference>
<evidence type="ECO:0000259" key="3">
    <source>
        <dbReference type="PROSITE" id="PS51232"/>
    </source>
</evidence>
<dbReference type="Pfam" id="PF06371">
    <property type="entry name" value="Drf_GBD"/>
    <property type="match status" value="1"/>
</dbReference>
<dbReference type="InterPro" id="IPR011989">
    <property type="entry name" value="ARM-like"/>
</dbReference>
<dbReference type="InterPro" id="IPR042201">
    <property type="entry name" value="FH2_Formin_sf"/>
</dbReference>
<dbReference type="PhylomeDB" id="E9GRX2"/>
<feature type="region of interest" description="Disordered" evidence="2">
    <location>
        <begin position="874"/>
        <end position="916"/>
    </location>
</feature>
<evidence type="ECO:0000256" key="2">
    <source>
        <dbReference type="SAM" id="MobiDB-lite"/>
    </source>
</evidence>
<dbReference type="InParanoid" id="E9GRX2"/>
<keyword evidence="1" id="KW-0175">Coiled coil</keyword>
<sequence length="2078" mass="228129">MADSRAGQHHSSSQHQSSALLTPSNAIKQLEYPTDHKLFQSIRRQLNGSDHHHHHHHTHNPVLWIREFLTLGGWDYLLDALKFHSQNSGKNGWHQLNKRQVDDDSKTINWTWLQIECADTIRSVMDSRIGLDYIVENREYVAKLASALDTANTTVKKQVFELLSALCVYNADGYSRTLDALEHFKNLKGDRYRFAVVVRELRDAPTVEYKTALVAFINCIIISTPQLKDRLRIRNEFVGLKLLATLNELKNEAASDTDLAVQIDVFDEQRESDESQLQGPDGVDLSSHLDVFHAILRQVVDTPQEIPFLSILQHLLRIDPKEAVSDVVWDTAETLVHRASLMESKEELTRLLRSPSHAKMSHRDEPGSGSKSRKQSLNLTLSPAGDGSRTPAGLLSPMNGPPPPPPPPPPPGGIPHPPPPPPPGCGPPPPPPPPLLPGSAGPPPPPPPGLGGLTPPAPPAPAVHPDLKDLRLPQLDIPRPKAKMKTLNWVKLPDIKIFSRSNIWTTVAKSHQKSPMADLDWAEMEGLFCQQPAPGTPSSGGVKGLANGTPNGSLLGTPNTPDTERRRKETTEVSLLDGKRSLNINIFLKQFRSTNAEIAQMIRDGEHDDIGTEKLRGLLKILPPTDEVEMLRAYDGDRNRLGNAEKFLLLHLMTIPNYRLRIESMLLKEEFNSQINYLGPSIDAMIMAGEKLKGNKHLQDILYMVVVAGNFLNSGGYAGNAGGVKLASLQKLADIRANKPGMNLIHFVALQAEKKDKELLKMPEEMSVLEDATKTTVEQLRNEVNALDLRITNIAKQIDAPNTPPDIKNQMEEFLRSAKDEMADLQKDLLELDEVRTELADFFCEDRDSFKLEECFKLFLNFCQRFRTGVLENEHRRQHEAAAENRRRQREEQLALKRRQSAGGPQGSTGDNDSENVMDSLLLDIRCGFPMRDKFRKGKKASIDPSVEDDNASPLVLAVASSPRVSRKRLGSNTVVTVPSNNDASRQDDSLLEDLTPNGSLRRRRSRVPSEEDDTLMDYLRTSGHADGSRERKSTGNIRNHALRFTLNGTDCHLVARGPPVASLPTTPKADGYGSLDRSWYRNRTRASGGPGQKKRPDLMSADFTGGGGTLAPSPLAAPPPVQDNSGPSTLEPLPETTLIESRRSPRRDWKPPLENTDVVGVMEAIEDASTREKPAWQRKSALPGTASTATDNPLDGRNRFRRMRSRLQPEETDRPTTPATPIVPSTPVQPDSEVERRKAMIGSLGRQPTEDKLTIYIKQDSEPQVKEMLPTLVEQSPVTTRRRSDQGLSTPIEGSGTASRLLNRYRQQTPLDVPNDLLRTIEEVDRTPKSPVETSETYDRSPGPLTGTTPPATILSAAEREKKRYQRTMTPNTLRSKLQEKLISGFDTNELAGTIASIQITPEKQTAEKNNNPITSSSKTPVDGDSSGTGESETSLPPIQPGPRKPRRLSRGGLSGEDGPTDKIDIDSENIETPPVTRRAYGSRPFVASSGTTSTSTGTSEVSGSPSTGTSSSKNGRTSMKAEDDELGDGNFDRYSSVRRTRRLRKAPEGAEEDSTSLEPRKSPEGVEDPEDLSQTDVIVGMEVKKEGEVSTVEVTRRMSEERDLQPHAGIGNNNNNNHGMAVSNDDKERRLQRWKDKLGPRDEAETAVMTASGASAIKVRRDRPSRTNEAEPPQAAVQQQEPVRSFTEPTTTSSTEDNWRTRLARQFRAADKLDSSSIKEDDPSTLRAKSRSRSSSPLKDETQGSRLALSHLRDSPPRKADSVFSRLAQGSGMRGTSSAANNRTSTDTQQPKPRRSLFGDSTRDSFTKTLSKKFESPAKRPEENGTSSLLRRSSSIRTADRPRSTFFSPISSEPTVPEMRERTMTLGRSSSFRVGNRTPGAGSSTPSTATSTAEKKTGSGYTSSLMNWRPFRKSRDENADPEPSSRKSSMSSTMTNRPIGASSTRSSNLGTSNSSLKRSTSSVASLTPLRGGGYVPGGMSSTLSSAQRNGPSSTSLMRTGSVKTAAAPVNGRTTSFLKVAVPSSPAPVRRSTGSSFMRPTASSVAKDKDLLGPVLVKSSIRPTAATTSVAQRPKLF</sequence>
<feature type="region of interest" description="Disordered" evidence="2">
    <location>
        <begin position="347"/>
        <end position="466"/>
    </location>
</feature>
<feature type="region of interest" description="Disordered" evidence="2">
    <location>
        <begin position="1169"/>
        <end position="1237"/>
    </location>
</feature>
<evidence type="ECO:0000259" key="4">
    <source>
        <dbReference type="PROSITE" id="PS51444"/>
    </source>
</evidence>
<dbReference type="InterPro" id="IPR010472">
    <property type="entry name" value="FH3_dom"/>
</dbReference>
<name>E9GRX2_DAPPU</name>
<feature type="region of interest" description="Disordered" evidence="2">
    <location>
        <begin position="1059"/>
        <end position="1156"/>
    </location>
</feature>
<feature type="compositionally biased region" description="Polar residues" evidence="2">
    <location>
        <begin position="1943"/>
        <end position="1953"/>
    </location>
</feature>
<feature type="compositionally biased region" description="Basic and acidic residues" evidence="2">
    <location>
        <begin position="1320"/>
        <end position="1329"/>
    </location>
</feature>
<feature type="compositionally biased region" description="Pro residues" evidence="2">
    <location>
        <begin position="399"/>
        <end position="462"/>
    </location>
</feature>
<dbReference type="InterPro" id="IPR010473">
    <property type="entry name" value="GTPase-bd"/>
</dbReference>
<feature type="compositionally biased region" description="Basic and acidic residues" evidence="2">
    <location>
        <begin position="1141"/>
        <end position="1152"/>
    </location>
</feature>
<dbReference type="GO" id="GO:0003779">
    <property type="term" value="F:actin binding"/>
    <property type="evidence" value="ECO:0007669"/>
    <property type="project" value="InterPro"/>
</dbReference>